<proteinExistence type="predicted"/>
<evidence type="ECO:0000256" key="4">
    <source>
        <dbReference type="ARBA" id="ARBA00022989"/>
    </source>
</evidence>
<comment type="subcellular location">
    <subcellularLocation>
        <location evidence="1">Cell membrane</location>
        <topology evidence="1">Multi-pass membrane protein</topology>
    </subcellularLocation>
</comment>
<dbReference type="Proteomes" id="UP000242414">
    <property type="component" value="Unassembled WGS sequence"/>
</dbReference>
<evidence type="ECO:0000256" key="3">
    <source>
        <dbReference type="ARBA" id="ARBA00022692"/>
    </source>
</evidence>
<feature type="transmembrane region" description="Helical" evidence="6">
    <location>
        <begin position="49"/>
        <end position="68"/>
    </location>
</feature>
<dbReference type="PANTHER" id="PTHR34187:SF2">
    <property type="entry name" value="DUF202 DOMAIN-CONTAINING PROTEIN"/>
    <property type="match status" value="1"/>
</dbReference>
<evidence type="ECO:0000256" key="6">
    <source>
        <dbReference type="SAM" id="Phobius"/>
    </source>
</evidence>
<feature type="transmembrane region" description="Helical" evidence="6">
    <location>
        <begin position="94"/>
        <end position="115"/>
    </location>
</feature>
<dbReference type="EMBL" id="KV921982">
    <property type="protein sequence ID" value="ORE04081.1"/>
    <property type="molecule type" value="Genomic_DNA"/>
</dbReference>
<dbReference type="GO" id="GO:0005886">
    <property type="term" value="C:plasma membrane"/>
    <property type="evidence" value="ECO:0007669"/>
    <property type="project" value="UniProtKB-SubCell"/>
</dbReference>
<keyword evidence="4 6" id="KW-1133">Transmembrane helix</keyword>
<evidence type="ECO:0000256" key="2">
    <source>
        <dbReference type="ARBA" id="ARBA00022475"/>
    </source>
</evidence>
<dbReference type="VEuPathDB" id="FungiDB:BCV72DRAFT_22341"/>
<evidence type="ECO:0000259" key="7">
    <source>
        <dbReference type="Pfam" id="PF02656"/>
    </source>
</evidence>
<evidence type="ECO:0000256" key="5">
    <source>
        <dbReference type="ARBA" id="ARBA00023136"/>
    </source>
</evidence>
<evidence type="ECO:0000313" key="8">
    <source>
        <dbReference type="EMBL" id="ORE04081.1"/>
    </source>
</evidence>
<accession>A0A1X0QWG5</accession>
<feature type="domain" description="DUF202" evidence="7">
    <location>
        <begin position="40"/>
        <end position="120"/>
    </location>
</feature>
<protein>
    <recommendedName>
        <fullName evidence="7">DUF202 domain-containing protein</fullName>
    </recommendedName>
</protein>
<feature type="transmembrane region" description="Helical" evidence="6">
    <location>
        <begin position="127"/>
        <end position="154"/>
    </location>
</feature>
<dbReference type="AlphaFoldDB" id="A0A1X0QWG5"/>
<keyword evidence="2" id="KW-1003">Cell membrane</keyword>
<sequence>MAEELQAPERFGLCNDEKCSSFFKYLDVSVHTFVDGPDPRDHLANERNLLTWIRTGTTLSLIGFITLVDLPTKKFAPSYSFPWTEEPASTSAKIISYAFIALGFTCLIVSLFNYFRNQRQIIRRLFWVGHGCIGYSITIIIIVFVMFIMVMSLMETH</sequence>
<evidence type="ECO:0000256" key="1">
    <source>
        <dbReference type="ARBA" id="ARBA00004651"/>
    </source>
</evidence>
<dbReference type="OrthoDB" id="199599at2759"/>
<organism evidence="8">
    <name type="scientific">Rhizopus microsporus var. microsporus</name>
    <dbReference type="NCBI Taxonomy" id="86635"/>
    <lineage>
        <taxon>Eukaryota</taxon>
        <taxon>Fungi</taxon>
        <taxon>Fungi incertae sedis</taxon>
        <taxon>Mucoromycota</taxon>
        <taxon>Mucoromycotina</taxon>
        <taxon>Mucoromycetes</taxon>
        <taxon>Mucorales</taxon>
        <taxon>Mucorineae</taxon>
        <taxon>Rhizopodaceae</taxon>
        <taxon>Rhizopus</taxon>
    </lineage>
</organism>
<name>A0A1X0QWG5_RHIZD</name>
<dbReference type="Pfam" id="PF02656">
    <property type="entry name" value="DUF202"/>
    <property type="match status" value="1"/>
</dbReference>
<dbReference type="InterPro" id="IPR052053">
    <property type="entry name" value="IM_YidH-like"/>
</dbReference>
<reference evidence="8" key="1">
    <citation type="journal article" date="2016" name="Proc. Natl. Acad. Sci. U.S.A.">
        <title>Lipid metabolic changes in an early divergent fungus govern the establishment of a mutualistic symbiosis with endobacteria.</title>
        <authorList>
            <person name="Lastovetsky O.A."/>
            <person name="Gaspar M.L."/>
            <person name="Mondo S.J."/>
            <person name="LaButti K.M."/>
            <person name="Sandor L."/>
            <person name="Grigoriev I.V."/>
            <person name="Henry S.A."/>
            <person name="Pawlowska T.E."/>
        </authorList>
    </citation>
    <scope>NUCLEOTIDE SEQUENCE [LARGE SCALE GENOMIC DNA]</scope>
    <source>
        <strain evidence="8">ATCC 52814</strain>
    </source>
</reference>
<dbReference type="InterPro" id="IPR003807">
    <property type="entry name" value="DUF202"/>
</dbReference>
<keyword evidence="3 6" id="KW-0812">Transmembrane</keyword>
<gene>
    <name evidence="8" type="ORF">BCV72DRAFT_22341</name>
</gene>
<keyword evidence="5 6" id="KW-0472">Membrane</keyword>
<dbReference type="PANTHER" id="PTHR34187">
    <property type="entry name" value="FGR18P"/>
    <property type="match status" value="1"/>
</dbReference>